<evidence type="ECO:0000259" key="10">
    <source>
        <dbReference type="PROSITE" id="PS50002"/>
    </source>
</evidence>
<gene>
    <name evidence="14" type="primary">LOC100903922</name>
</gene>
<dbReference type="PROSITE" id="PS50010">
    <property type="entry name" value="DH_2"/>
    <property type="match status" value="1"/>
</dbReference>
<evidence type="ECO:0000256" key="2">
    <source>
        <dbReference type="ARBA" id="ARBA00004348"/>
    </source>
</evidence>
<evidence type="ECO:0000256" key="9">
    <source>
        <dbReference type="SAM" id="MobiDB-lite"/>
    </source>
</evidence>
<dbReference type="CDD" id="cd00160">
    <property type="entry name" value="RhoGEF"/>
    <property type="match status" value="1"/>
</dbReference>
<dbReference type="Pfam" id="PF03114">
    <property type="entry name" value="BAR"/>
    <property type="match status" value="1"/>
</dbReference>
<protein>
    <recommendedName>
        <fullName evidence="3">Dynamin-binding protein</fullName>
    </recommendedName>
    <alternativeName>
        <fullName evidence="7">Scaffold protein Tuba</fullName>
    </alternativeName>
</protein>
<evidence type="ECO:0000259" key="12">
    <source>
        <dbReference type="PROSITE" id="PS51021"/>
    </source>
</evidence>
<evidence type="ECO:0000256" key="5">
    <source>
        <dbReference type="ARBA" id="ARBA00022658"/>
    </source>
</evidence>
<dbReference type="RefSeq" id="XP_028969029.1">
    <property type="nucleotide sequence ID" value="XM_029113196.1"/>
</dbReference>
<feature type="compositionally biased region" description="Low complexity" evidence="9">
    <location>
        <begin position="444"/>
        <end position="456"/>
    </location>
</feature>
<organism evidence="13 14">
    <name type="scientific">Galendromus occidentalis</name>
    <name type="common">western predatory mite</name>
    <dbReference type="NCBI Taxonomy" id="34638"/>
    <lineage>
        <taxon>Eukaryota</taxon>
        <taxon>Metazoa</taxon>
        <taxon>Ecdysozoa</taxon>
        <taxon>Arthropoda</taxon>
        <taxon>Chelicerata</taxon>
        <taxon>Arachnida</taxon>
        <taxon>Acari</taxon>
        <taxon>Parasitiformes</taxon>
        <taxon>Mesostigmata</taxon>
        <taxon>Gamasina</taxon>
        <taxon>Phytoseioidea</taxon>
        <taxon>Phytoseiidae</taxon>
        <taxon>Typhlodrominae</taxon>
        <taxon>Galendromus</taxon>
    </lineage>
</organism>
<dbReference type="KEGG" id="goe:100903922"/>
<reference evidence="14" key="1">
    <citation type="submission" date="2025-08" db="UniProtKB">
        <authorList>
            <consortium name="RefSeq"/>
        </authorList>
    </citation>
    <scope>IDENTIFICATION</scope>
</reference>
<evidence type="ECO:0000256" key="6">
    <source>
        <dbReference type="ARBA" id="ARBA00022949"/>
    </source>
</evidence>
<dbReference type="InterPro" id="IPR035899">
    <property type="entry name" value="DBL_dom_sf"/>
</dbReference>
<feature type="compositionally biased region" description="Basic and acidic residues" evidence="9">
    <location>
        <begin position="1365"/>
        <end position="1375"/>
    </location>
</feature>
<dbReference type="Proteomes" id="UP000694867">
    <property type="component" value="Unplaced"/>
</dbReference>
<evidence type="ECO:0000259" key="11">
    <source>
        <dbReference type="PROSITE" id="PS50010"/>
    </source>
</evidence>
<feature type="region of interest" description="Disordered" evidence="9">
    <location>
        <begin position="1172"/>
        <end position="1192"/>
    </location>
</feature>
<feature type="domain" description="SH3" evidence="10">
    <location>
        <begin position="329"/>
        <end position="389"/>
    </location>
</feature>
<feature type="domain" description="SH3" evidence="10">
    <location>
        <begin position="262"/>
        <end position="321"/>
    </location>
</feature>
<feature type="region of interest" description="Disordered" evidence="9">
    <location>
        <begin position="444"/>
        <end position="555"/>
    </location>
</feature>
<dbReference type="GO" id="GO:0070161">
    <property type="term" value="C:anchoring junction"/>
    <property type="evidence" value="ECO:0007669"/>
    <property type="project" value="UniProtKB-SubCell"/>
</dbReference>
<comment type="subcellular location">
    <subcellularLocation>
        <location evidence="1">Cell junction</location>
    </subcellularLocation>
    <subcellularLocation>
        <location evidence="2">Golgi apparatus</location>
        <location evidence="2">Golgi stack</location>
    </subcellularLocation>
</comment>
<dbReference type="InterPro" id="IPR001331">
    <property type="entry name" value="GDS_CDC24_CS"/>
</dbReference>
<dbReference type="Pfam" id="PF00018">
    <property type="entry name" value="SH3_1"/>
    <property type="match status" value="2"/>
</dbReference>
<dbReference type="InterPro" id="IPR001452">
    <property type="entry name" value="SH3_domain"/>
</dbReference>
<dbReference type="SMART" id="SM00326">
    <property type="entry name" value="SH3"/>
    <property type="match status" value="7"/>
</dbReference>
<evidence type="ECO:0000256" key="7">
    <source>
        <dbReference type="ARBA" id="ARBA00032587"/>
    </source>
</evidence>
<evidence type="ECO:0000313" key="14">
    <source>
        <dbReference type="RefSeq" id="XP_028969029.1"/>
    </source>
</evidence>
<dbReference type="PROSITE" id="PS00741">
    <property type="entry name" value="DH_1"/>
    <property type="match status" value="1"/>
</dbReference>
<feature type="domain" description="SH3" evidence="10">
    <location>
        <begin position="70"/>
        <end position="130"/>
    </location>
</feature>
<feature type="region of interest" description="Disordered" evidence="9">
    <location>
        <begin position="1353"/>
        <end position="1375"/>
    </location>
</feature>
<dbReference type="SMART" id="SM00721">
    <property type="entry name" value="BAR"/>
    <property type="match status" value="1"/>
</dbReference>
<accession>A0AAJ7SI20</accession>
<dbReference type="InterPro" id="IPR036028">
    <property type="entry name" value="SH3-like_dom_sf"/>
</dbReference>
<dbReference type="PANTHER" id="PTHR22834">
    <property type="entry name" value="NUCLEAR FUSION PROTEIN FUS2"/>
    <property type="match status" value="1"/>
</dbReference>
<dbReference type="PROSITE" id="PS51021">
    <property type="entry name" value="BAR"/>
    <property type="match status" value="1"/>
</dbReference>
<dbReference type="PRINTS" id="PR00499">
    <property type="entry name" value="P67PHOX"/>
</dbReference>
<keyword evidence="5" id="KW-0344">Guanine-nucleotide releasing factor</keyword>
<proteinExistence type="predicted"/>
<dbReference type="Gene3D" id="2.30.30.40">
    <property type="entry name" value="SH3 Domains"/>
    <property type="match status" value="7"/>
</dbReference>
<feature type="compositionally biased region" description="Polar residues" evidence="9">
    <location>
        <begin position="1236"/>
        <end position="1247"/>
    </location>
</feature>
<dbReference type="SUPFAM" id="SSF48065">
    <property type="entry name" value="DBL homology domain (DH-domain)"/>
    <property type="match status" value="1"/>
</dbReference>
<feature type="domain" description="DH" evidence="11">
    <location>
        <begin position="597"/>
        <end position="781"/>
    </location>
</feature>
<dbReference type="InterPro" id="IPR051492">
    <property type="entry name" value="Dynamin-Rho_GEF"/>
</dbReference>
<dbReference type="PANTHER" id="PTHR22834:SF20">
    <property type="entry name" value="SH3 DOMAIN-CONTAINING PROTEIN"/>
    <property type="match status" value="1"/>
</dbReference>
<dbReference type="Pfam" id="PF00621">
    <property type="entry name" value="RhoGEF"/>
    <property type="match status" value="1"/>
</dbReference>
<feature type="region of interest" description="Disordered" evidence="9">
    <location>
        <begin position="1234"/>
        <end position="1303"/>
    </location>
</feature>
<dbReference type="SUPFAM" id="SSF50044">
    <property type="entry name" value="SH3-domain"/>
    <property type="match status" value="7"/>
</dbReference>
<feature type="domain" description="SH3" evidence="10">
    <location>
        <begin position="2"/>
        <end position="61"/>
    </location>
</feature>
<feature type="domain" description="BAR" evidence="12">
    <location>
        <begin position="822"/>
        <end position="1053"/>
    </location>
</feature>
<keyword evidence="4 8" id="KW-0728">SH3 domain</keyword>
<dbReference type="Gene3D" id="1.20.1270.60">
    <property type="entry name" value="Arfaptin homology (AH) domain/BAR domain"/>
    <property type="match status" value="1"/>
</dbReference>
<evidence type="ECO:0000256" key="1">
    <source>
        <dbReference type="ARBA" id="ARBA00004282"/>
    </source>
</evidence>
<dbReference type="CDD" id="cd00174">
    <property type="entry name" value="SH3"/>
    <property type="match status" value="1"/>
</dbReference>
<dbReference type="InterPro" id="IPR027267">
    <property type="entry name" value="AH/BAR_dom_sf"/>
</dbReference>
<feature type="domain" description="SH3" evidence="10">
    <location>
        <begin position="140"/>
        <end position="200"/>
    </location>
</feature>
<evidence type="ECO:0000256" key="3">
    <source>
        <dbReference type="ARBA" id="ARBA00018186"/>
    </source>
</evidence>
<dbReference type="Gene3D" id="1.20.900.10">
    <property type="entry name" value="Dbl homology (DH) domain"/>
    <property type="match status" value="1"/>
</dbReference>
<feature type="compositionally biased region" description="Basic residues" evidence="9">
    <location>
        <begin position="518"/>
        <end position="527"/>
    </location>
</feature>
<sequence length="1443" mass="162668">MDVGSLVIVTQDFISELEEELSLFAGDIVQITGIEGKLWFRGESNGCEGKFPRSYVREKPLPKAWNPKDSNLRLFAALADFSTVQDGDLAFCRGDLLVGLEGVDENWWSAEDAEGNQGTIPVTHVWRINSDRLPKEEDSKINRRARVILSMTAQLDDELNLVKDEIVTVRRTLDRDWYWGENDSGSQGRFPKSFVTLLEECVPDSPHQNDPPSFEECLKKEVAQAEKAPDEADVRPEETTMYTTYQNMSEVFASEGYGGVDGIQPYARTKYKFNSQFPNELSFDMGQIVHLLRHIDDEWMEGELEGRIGLFPTEYVDIIVDVAHDPPKIEGTIARATYDFESDVPGDLPIKEGEIIILLDKIGDDWYRARDPRGNEGICPISYVEVSESMNIVPSNNVFQEVEAESSARFASGADVAGGENVLPLSALSQQQVITWLATSSSPAAPSVVSSDSGGDPKSVTVAAPTKERKDKKERDVRSQASTPDEEDFSWDFGSPNHHGIPRISDSRSSLFAAEKSKSKKQHHTSHHQQQLLPVRPPPLPPAKVAEPQRSAPPVPSVAGRYENCVNPADAADQAAARELEEQHRKEDSRLRKQRELRQCVITEMIQTEKDYNHDLKLCFDIFLKDPTPARRLGIDTVTLFGNLDEVIEVSTQLLQRMENEQNRPEKEQRIGMCFGDLVARLQDIYSHYCRNHDDVSGLLAKYEREPATNRFFQNGVNMMQRNSNCFDLASVLIKPVQRILKYPLLINELEKATEDSHLDKQHLLRAMDEMAKVATDINEVKRRKDLVSKYRTNPEASFSQKLSKLNLHSVRKKSTRLTVRMSSSLGFTTVVRDEDFEREEHRFDLLEKSIKNFLKSMRTFCDQLQECLKVGLQLSEDICDFYAEKCSLIEVDQFRMAQHSLYSEHWMEFTRTTEKQVVDTLQCVLEMLVAPQKIIAKREHKLLDLAACTARMEKNRDATRQKSFEEEEQAARNMYNALNSQLLDELPKLCSLSTDLLRSCVDTFLRAKKLLVARITKQLLQLSELPALKDASINVLDAFEQKHRAALQTFAQFSMTQANISGGLFKIESLTKGGNFLRKSFNDKHGTALDLVPQTDAQRRWLKQEYGESNCFVVALTIQSSDPNEISLTKGDVVGVVRQADPSGNPMRWYVDNGRCKGLLASKHLLRDNKNTQNFMGEPSAGFARSTKGSIRPTSLSNAQVANSQQAPLIGTGTQMTAVPTVSLYGNVNADLMDNSPQTSADNNGPTCRVDKARNLSSSTDEGPKYHSSLASTRVVNPVISNLPNRSNRKQPKLTTGPVASLRDEVDLSGGFKIHHQTAQKPINKPLPAAPVEENSYSNIDALQELCDIEGQQEHHQHQQQHQRPPESRNSSDKRQKIEEYYYALYKLDGVGPGQLPLTQGQVVLVIYTCDLENNSEWWFVEDRYGQQGYVPASYLRKYKSS</sequence>
<dbReference type="GO" id="GO:0005795">
    <property type="term" value="C:Golgi stack"/>
    <property type="evidence" value="ECO:0007669"/>
    <property type="project" value="UniProtKB-SubCell"/>
</dbReference>
<dbReference type="Pfam" id="PF07653">
    <property type="entry name" value="SH3_2"/>
    <property type="match status" value="4"/>
</dbReference>
<keyword evidence="13" id="KW-1185">Reference proteome</keyword>
<dbReference type="PROSITE" id="PS50002">
    <property type="entry name" value="SH3"/>
    <property type="match status" value="6"/>
</dbReference>
<dbReference type="GO" id="GO:0005085">
    <property type="term" value="F:guanyl-nucleotide exchange factor activity"/>
    <property type="evidence" value="ECO:0007669"/>
    <property type="project" value="UniProtKB-KW"/>
</dbReference>
<dbReference type="SUPFAM" id="SSF103657">
    <property type="entry name" value="BAR/IMD domain-like"/>
    <property type="match status" value="1"/>
</dbReference>
<keyword evidence="6" id="KW-0965">Cell junction</keyword>
<feature type="compositionally biased region" description="Basic and acidic residues" evidence="9">
    <location>
        <begin position="466"/>
        <end position="478"/>
    </location>
</feature>
<feature type="compositionally biased region" description="Polar residues" evidence="9">
    <location>
        <begin position="1270"/>
        <end position="1287"/>
    </location>
</feature>
<evidence type="ECO:0000256" key="4">
    <source>
        <dbReference type="ARBA" id="ARBA00022443"/>
    </source>
</evidence>
<feature type="domain" description="SH3" evidence="10">
    <location>
        <begin position="1378"/>
        <end position="1442"/>
    </location>
</feature>
<dbReference type="SMART" id="SM00325">
    <property type="entry name" value="RhoGEF"/>
    <property type="match status" value="1"/>
</dbReference>
<dbReference type="GO" id="GO:0035556">
    <property type="term" value="P:intracellular signal transduction"/>
    <property type="evidence" value="ECO:0007669"/>
    <property type="project" value="InterPro"/>
</dbReference>
<evidence type="ECO:0000256" key="8">
    <source>
        <dbReference type="PROSITE-ProRule" id="PRU00192"/>
    </source>
</evidence>
<name>A0AAJ7SI20_9ACAR</name>
<evidence type="ECO:0000313" key="13">
    <source>
        <dbReference type="Proteomes" id="UP000694867"/>
    </source>
</evidence>
<dbReference type="InterPro" id="IPR000219">
    <property type="entry name" value="DH_dom"/>
</dbReference>
<dbReference type="GeneID" id="100903922"/>
<dbReference type="InterPro" id="IPR004148">
    <property type="entry name" value="BAR_dom"/>
</dbReference>